<evidence type="ECO:0000313" key="6">
    <source>
        <dbReference type="Proteomes" id="UP001486565"/>
    </source>
</evidence>
<keyword evidence="1" id="KW-0732">Signal</keyword>
<dbReference type="Gene3D" id="2.70.70.10">
    <property type="entry name" value="Glucose Permease (Domain IIA)"/>
    <property type="match status" value="1"/>
</dbReference>
<dbReference type="Gene3D" id="2.20.230.10">
    <property type="entry name" value="Resuscitation-promoting factor rpfb"/>
    <property type="match status" value="1"/>
</dbReference>
<dbReference type="InterPro" id="IPR036779">
    <property type="entry name" value="LysM_dom_sf"/>
</dbReference>
<evidence type="ECO:0000256" key="1">
    <source>
        <dbReference type="ARBA" id="ARBA00022729"/>
    </source>
</evidence>
<proteinExistence type="predicted"/>
<evidence type="ECO:0000313" key="5">
    <source>
        <dbReference type="EMBL" id="WZL69172.1"/>
    </source>
</evidence>
<dbReference type="Pfam" id="PF07501">
    <property type="entry name" value="G5"/>
    <property type="match status" value="1"/>
</dbReference>
<evidence type="ECO:0000259" key="4">
    <source>
        <dbReference type="PROSITE" id="PS51782"/>
    </source>
</evidence>
<keyword evidence="2" id="KW-0812">Transmembrane</keyword>
<evidence type="ECO:0000259" key="3">
    <source>
        <dbReference type="PROSITE" id="PS51109"/>
    </source>
</evidence>
<dbReference type="SMART" id="SM00257">
    <property type="entry name" value="LysM"/>
    <property type="match status" value="1"/>
</dbReference>
<organism evidence="5 6">
    <name type="scientific">Defluviitalea saccharophila</name>
    <dbReference type="NCBI Taxonomy" id="879970"/>
    <lineage>
        <taxon>Bacteria</taxon>
        <taxon>Bacillati</taxon>
        <taxon>Bacillota</taxon>
        <taxon>Clostridia</taxon>
        <taxon>Lachnospirales</taxon>
        <taxon>Defluviitaleaceae</taxon>
        <taxon>Defluviitalea</taxon>
    </lineage>
</organism>
<dbReference type="PROSITE" id="PS51782">
    <property type="entry name" value="LYSM"/>
    <property type="match status" value="1"/>
</dbReference>
<keyword evidence="2" id="KW-0472">Membrane</keyword>
<dbReference type="RefSeq" id="WP_341876180.1">
    <property type="nucleotide sequence ID" value="NZ_CP121687.1"/>
</dbReference>
<evidence type="ECO:0000256" key="2">
    <source>
        <dbReference type="SAM" id="Phobius"/>
    </source>
</evidence>
<dbReference type="Pfam" id="PF01551">
    <property type="entry name" value="Peptidase_M23"/>
    <property type="match status" value="1"/>
</dbReference>
<dbReference type="Gene3D" id="3.10.350.10">
    <property type="entry name" value="LysM domain"/>
    <property type="match status" value="1"/>
</dbReference>
<dbReference type="PANTHER" id="PTHR21666:SF270">
    <property type="entry name" value="MUREIN HYDROLASE ACTIVATOR ENVC"/>
    <property type="match status" value="1"/>
</dbReference>
<reference evidence="5 6" key="1">
    <citation type="submission" date="2023-03" db="EMBL/GenBank/DDBJ databases">
        <title>Novel Species.</title>
        <authorList>
            <person name="Ma S."/>
        </authorList>
    </citation>
    <scope>NUCLEOTIDE SEQUENCE [LARGE SCALE GENOMIC DNA]</scope>
    <source>
        <strain evidence="5 6">LIND6LT2</strain>
    </source>
</reference>
<dbReference type="PROSITE" id="PS51109">
    <property type="entry name" value="G5"/>
    <property type="match status" value="1"/>
</dbReference>
<dbReference type="InterPro" id="IPR050570">
    <property type="entry name" value="Cell_wall_metabolism_enzyme"/>
</dbReference>
<dbReference type="SMART" id="SM01208">
    <property type="entry name" value="G5"/>
    <property type="match status" value="1"/>
</dbReference>
<dbReference type="InterPro" id="IPR018392">
    <property type="entry name" value="LysM"/>
</dbReference>
<dbReference type="Proteomes" id="UP001486565">
    <property type="component" value="Chromosome"/>
</dbReference>
<feature type="domain" description="G5" evidence="3">
    <location>
        <begin position="246"/>
        <end position="326"/>
    </location>
</feature>
<feature type="transmembrane region" description="Helical" evidence="2">
    <location>
        <begin position="15"/>
        <end position="33"/>
    </location>
</feature>
<dbReference type="PANTHER" id="PTHR21666">
    <property type="entry name" value="PEPTIDASE-RELATED"/>
    <property type="match status" value="1"/>
</dbReference>
<gene>
    <name evidence="5" type="ORF">QBE51_10225</name>
</gene>
<dbReference type="CDD" id="cd12797">
    <property type="entry name" value="M23_peptidase"/>
    <property type="match status" value="1"/>
</dbReference>
<dbReference type="InterPro" id="IPR011098">
    <property type="entry name" value="G5_dom"/>
</dbReference>
<dbReference type="EMBL" id="CP121687">
    <property type="protein sequence ID" value="WZL69172.1"/>
    <property type="molecule type" value="Genomic_DNA"/>
</dbReference>
<accession>A0ABZ2Y1K4</accession>
<dbReference type="CDD" id="cd00118">
    <property type="entry name" value="LysM"/>
    <property type="match status" value="1"/>
</dbReference>
<feature type="domain" description="LysM" evidence="4">
    <location>
        <begin position="194"/>
        <end position="239"/>
    </location>
</feature>
<dbReference type="Pfam" id="PF01476">
    <property type="entry name" value="LysM"/>
    <property type="match status" value="1"/>
</dbReference>
<sequence length="454" mass="50548">MINLQRIQSVDMMKYFKLFGISILVTAVFYLGFQISHQDNGYAVLLDDKQIGAVEEETLAGEAFNEAKLLVEKEINHTININEKLSTTPAHVTKKEIMNKEELVDQLKKNITYDVQCYVIKVDGKVHAVLKDKKEAEDVLNAVKNTYIKEGTEIAEASFVEEVAIEPQFIESLDMVLTKEEAILALTKSTEQQKTYTIQEGDTLWSISGKYDMSVEDLLKANTDLEEDSLLQIGQEISLVIPKPVVSVITKEKFTYTEPIEKPVIYKEDNTQYKTYLKVEQHGEEGEKEITAYKVRINGYEESQEIISEKVIKEPKEAILIVGTKTPPPKSATGSFRMPVSGRLSSGFGSRWGNFHAGIDLAAPTGTPIYAADGGTVVEAGWHGGYGYLVRIDHGNGFETYYGHTSKIYVTVGQKVAKGEKIAAVGSTGNSTGSHLHFEIRKDGVPKNPYNYLK</sequence>
<name>A0ABZ2Y1K4_9FIRM</name>
<keyword evidence="2" id="KW-1133">Transmembrane helix</keyword>
<dbReference type="InterPro" id="IPR011055">
    <property type="entry name" value="Dup_hybrid_motif"/>
</dbReference>
<keyword evidence="6" id="KW-1185">Reference proteome</keyword>
<dbReference type="SUPFAM" id="SSF51261">
    <property type="entry name" value="Duplicated hybrid motif"/>
    <property type="match status" value="1"/>
</dbReference>
<protein>
    <submittedName>
        <fullName evidence="5">Peptidoglycan DD-metalloendopeptidase family protein</fullName>
    </submittedName>
</protein>
<dbReference type="InterPro" id="IPR016047">
    <property type="entry name" value="M23ase_b-sheet_dom"/>
</dbReference>
<dbReference type="SUPFAM" id="SSF54106">
    <property type="entry name" value="LysM domain"/>
    <property type="match status" value="1"/>
</dbReference>